<dbReference type="NCBIfam" id="TIGR00573">
    <property type="entry name" value="dnaq"/>
    <property type="match status" value="1"/>
</dbReference>
<reference evidence="8" key="1">
    <citation type="submission" date="2016-10" db="EMBL/GenBank/DDBJ databases">
        <authorList>
            <person name="Varghese N."/>
            <person name="Submissions S."/>
        </authorList>
    </citation>
    <scope>NUCLEOTIDE SEQUENCE [LARGE SCALE GENOMIC DNA]</scope>
    <source>
        <strain evidence="8">DSM 13234</strain>
    </source>
</reference>
<keyword evidence="8" id="KW-1185">Reference proteome</keyword>
<evidence type="ECO:0000313" key="7">
    <source>
        <dbReference type="EMBL" id="SEH25926.1"/>
    </source>
</evidence>
<feature type="transmembrane region" description="Helical" evidence="5">
    <location>
        <begin position="12"/>
        <end position="30"/>
    </location>
</feature>
<dbReference type="Gene3D" id="3.30.450.20">
    <property type="entry name" value="PAS domain"/>
    <property type="match status" value="1"/>
</dbReference>
<comment type="catalytic activity">
    <reaction evidence="4">
        <text>DNA(n) + a 2'-deoxyribonucleoside 5'-triphosphate = DNA(n+1) + diphosphate</text>
        <dbReference type="Rhea" id="RHEA:22508"/>
        <dbReference type="Rhea" id="RHEA-COMP:17339"/>
        <dbReference type="Rhea" id="RHEA-COMP:17340"/>
        <dbReference type="ChEBI" id="CHEBI:33019"/>
        <dbReference type="ChEBI" id="CHEBI:61560"/>
        <dbReference type="ChEBI" id="CHEBI:173112"/>
        <dbReference type="EC" id="2.7.7.7"/>
    </reaction>
</comment>
<dbReference type="FunFam" id="3.30.420.10:FF:000045">
    <property type="entry name" value="3'-5' exonuclease DinG"/>
    <property type="match status" value="1"/>
</dbReference>
<dbReference type="GO" id="GO:0003887">
    <property type="term" value="F:DNA-directed DNA polymerase activity"/>
    <property type="evidence" value="ECO:0007669"/>
    <property type="project" value="UniProtKB-EC"/>
</dbReference>
<dbReference type="InterPro" id="IPR006054">
    <property type="entry name" value="DnaQ"/>
</dbReference>
<evidence type="ECO:0000256" key="5">
    <source>
        <dbReference type="SAM" id="Phobius"/>
    </source>
</evidence>
<accession>A0A1H6GRL7</accession>
<evidence type="ECO:0000259" key="6">
    <source>
        <dbReference type="SMART" id="SM00479"/>
    </source>
</evidence>
<dbReference type="Proteomes" id="UP000182983">
    <property type="component" value="Unassembled WGS sequence"/>
</dbReference>
<comment type="function">
    <text evidence="2">DNA polymerase III is a complex, multichain enzyme responsible for most of the replicative synthesis in bacteria. The epsilon subunit contain the editing function and is a proofreading 3'-5' exonuclease.</text>
</comment>
<evidence type="ECO:0000256" key="3">
    <source>
        <dbReference type="ARBA" id="ARBA00026073"/>
    </source>
</evidence>
<dbReference type="CDD" id="cd06127">
    <property type="entry name" value="DEDDh"/>
    <property type="match status" value="1"/>
</dbReference>
<organism evidence="7 8">
    <name type="scientific">Magnetospirillum fulvum</name>
    <name type="common">Rhodospirillum fulvum</name>
    <dbReference type="NCBI Taxonomy" id="1082"/>
    <lineage>
        <taxon>Bacteria</taxon>
        <taxon>Pseudomonadati</taxon>
        <taxon>Pseudomonadota</taxon>
        <taxon>Alphaproteobacteria</taxon>
        <taxon>Rhodospirillales</taxon>
        <taxon>Rhodospirillaceae</taxon>
        <taxon>Magnetospirillum</taxon>
    </lineage>
</organism>
<dbReference type="SUPFAM" id="SSF53098">
    <property type="entry name" value="Ribonuclease H-like"/>
    <property type="match status" value="1"/>
</dbReference>
<dbReference type="PANTHER" id="PTHR30231">
    <property type="entry name" value="DNA POLYMERASE III SUBUNIT EPSILON"/>
    <property type="match status" value="1"/>
</dbReference>
<evidence type="ECO:0000256" key="1">
    <source>
        <dbReference type="ARBA" id="ARBA00012417"/>
    </source>
</evidence>
<protein>
    <recommendedName>
        <fullName evidence="1">DNA-directed DNA polymerase</fullName>
        <ecNumber evidence="1">2.7.7.7</ecNumber>
    </recommendedName>
</protein>
<keyword evidence="5" id="KW-1133">Transmembrane helix</keyword>
<evidence type="ECO:0000256" key="4">
    <source>
        <dbReference type="ARBA" id="ARBA00049244"/>
    </source>
</evidence>
<dbReference type="AlphaFoldDB" id="A0A1H6GRL7"/>
<dbReference type="RefSeq" id="WP_244511019.1">
    <property type="nucleotide sequence ID" value="NZ_FNWO01000001.1"/>
</dbReference>
<dbReference type="InterPro" id="IPR035965">
    <property type="entry name" value="PAS-like_dom_sf"/>
</dbReference>
<proteinExistence type="predicted"/>
<keyword evidence="5" id="KW-0812">Transmembrane</keyword>
<dbReference type="GO" id="GO:0003677">
    <property type="term" value="F:DNA binding"/>
    <property type="evidence" value="ECO:0007669"/>
    <property type="project" value="InterPro"/>
</dbReference>
<dbReference type="EMBL" id="FNWO01000001">
    <property type="protein sequence ID" value="SEH25926.1"/>
    <property type="molecule type" value="Genomic_DNA"/>
</dbReference>
<evidence type="ECO:0000256" key="2">
    <source>
        <dbReference type="ARBA" id="ARBA00025483"/>
    </source>
</evidence>
<dbReference type="GO" id="GO:0045004">
    <property type="term" value="P:DNA replication proofreading"/>
    <property type="evidence" value="ECO:0007669"/>
    <property type="project" value="TreeGrafter"/>
</dbReference>
<dbReference type="Gene3D" id="3.30.420.10">
    <property type="entry name" value="Ribonuclease H-like superfamily/Ribonuclease H"/>
    <property type="match status" value="1"/>
</dbReference>
<dbReference type="GO" id="GO:0008408">
    <property type="term" value="F:3'-5' exonuclease activity"/>
    <property type="evidence" value="ECO:0007669"/>
    <property type="project" value="TreeGrafter"/>
</dbReference>
<dbReference type="InterPro" id="IPR012337">
    <property type="entry name" value="RNaseH-like_sf"/>
</dbReference>
<dbReference type="Pfam" id="PF00929">
    <property type="entry name" value="RNase_T"/>
    <property type="match status" value="1"/>
</dbReference>
<feature type="transmembrane region" description="Helical" evidence="5">
    <location>
        <begin position="42"/>
        <end position="62"/>
    </location>
</feature>
<dbReference type="SUPFAM" id="SSF55785">
    <property type="entry name" value="PYP-like sensor domain (PAS domain)"/>
    <property type="match status" value="1"/>
</dbReference>
<sequence length="675" mass="73301">MPVKWRGPFPWLAAAFAVNVVVIVTAGAMLSRGPLVSESFTALILVTLAGAATLFAVSWKIIDFLVMRSICKMAAEVRAIAYGGERSGIDPERFAMISPLPEAVNEICARMVRARSDLAAGLSAATRRSEENSNRLAAILNDLHEGVLVCNQRHQLVLYNEVAFDQLRATAELGLGRSLFETLSREPVVHIFDRLCGHLDRSARGVPFLAGTVDDRMLFQARMSLVRTGAGPVTGYVVTLVDAAPQLAGLAGRAELLREAAQTIEAPLARIAAAASEAPQTHRDCLDVSRSVRRLTEGYDRLLSSWWPMADIVSTELLSFVCSRLNGDISATVIGLPVWLHGDSHSLVLAIETLVRRTAEQVGIAAVDLSAGADEEAGWVEFSWVGEMIELADLERWLGRPLSALGGITLRDVLLHHAGATPDMRRTHSGGAVRLPVPKAIEQRRHDRPALPARPEFHDLALLEQARETGALGSRPLKSLSFVVFDTETTGLQPSQGDRIVSIAGVRIVNGRILSGESFNRVVNPGRPIPVESIRFHGITDATVKDKPPAEVVLPQFRAYIADSVLVAHNAAFDLKFLRMNERAIGLSFDNPVLDTMILSSYLDGPEAGHSLDVICERYGIVITDRHTALGDAMVTAAVLLCQIDALEGRGIVTLDQAVKTLDIIRILHDRQRVL</sequence>
<dbReference type="EC" id="2.7.7.7" evidence="1"/>
<comment type="subunit">
    <text evidence="3">DNA polymerase III contains a core (composed of alpha, epsilon and theta chains) that associates with a tau subunit. This core dimerizes to form the POLIII' complex. PolIII' associates with the gamma complex (composed of gamma, delta, delta', psi and chi chains) and with the beta chain to form the complete DNA polymerase III complex.</text>
</comment>
<evidence type="ECO:0000313" key="8">
    <source>
        <dbReference type="Proteomes" id="UP000182983"/>
    </source>
</evidence>
<name>A0A1H6GRL7_MAGFU</name>
<dbReference type="PANTHER" id="PTHR30231:SF41">
    <property type="entry name" value="DNA POLYMERASE III SUBUNIT EPSILON"/>
    <property type="match status" value="1"/>
</dbReference>
<dbReference type="GO" id="GO:0005829">
    <property type="term" value="C:cytosol"/>
    <property type="evidence" value="ECO:0007669"/>
    <property type="project" value="TreeGrafter"/>
</dbReference>
<dbReference type="InterPro" id="IPR013520">
    <property type="entry name" value="Ribonucl_H"/>
</dbReference>
<dbReference type="SMART" id="SM00479">
    <property type="entry name" value="EXOIII"/>
    <property type="match status" value="1"/>
</dbReference>
<dbReference type="InterPro" id="IPR036397">
    <property type="entry name" value="RNaseH_sf"/>
</dbReference>
<keyword evidence="5" id="KW-0472">Membrane</keyword>
<feature type="domain" description="Exonuclease" evidence="6">
    <location>
        <begin position="481"/>
        <end position="649"/>
    </location>
</feature>
<gene>
    <name evidence="7" type="ORF">SAMN04244559_00344</name>
</gene>